<dbReference type="GO" id="GO:0046983">
    <property type="term" value="F:protein dimerization activity"/>
    <property type="evidence" value="ECO:0007669"/>
    <property type="project" value="InterPro"/>
</dbReference>
<name>A0A1B6C2Z4_9HEMI</name>
<keyword evidence="1" id="KW-0217">Developmental protein</keyword>
<dbReference type="PANTHER" id="PTHR19290">
    <property type="entry name" value="BASIC HELIX-LOOP-HELIX PROTEIN NEUROGENIN-RELATED"/>
    <property type="match status" value="1"/>
</dbReference>
<feature type="domain" description="BHLH" evidence="8">
    <location>
        <begin position="1"/>
        <end position="39"/>
    </location>
</feature>
<evidence type="ECO:0000256" key="6">
    <source>
        <dbReference type="ARBA" id="ARBA00023163"/>
    </source>
</evidence>
<keyword evidence="2" id="KW-0221">Differentiation</keyword>
<evidence type="ECO:0000256" key="5">
    <source>
        <dbReference type="ARBA" id="ARBA00023125"/>
    </source>
</evidence>
<dbReference type="Gene3D" id="4.10.280.10">
    <property type="entry name" value="Helix-loop-helix DNA-binding domain"/>
    <property type="match status" value="1"/>
</dbReference>
<dbReference type="GO" id="GO:0061564">
    <property type="term" value="P:axon development"/>
    <property type="evidence" value="ECO:0007669"/>
    <property type="project" value="TreeGrafter"/>
</dbReference>
<gene>
    <name evidence="9" type="ORF">g.45004</name>
</gene>
<dbReference type="SUPFAM" id="SSF47459">
    <property type="entry name" value="HLH, helix-loop-helix DNA-binding domain"/>
    <property type="match status" value="1"/>
</dbReference>
<dbReference type="InterPro" id="IPR050359">
    <property type="entry name" value="bHLH_transcription_factors"/>
</dbReference>
<reference evidence="9" key="1">
    <citation type="submission" date="2015-12" db="EMBL/GenBank/DDBJ databases">
        <title>De novo transcriptome assembly of four potential Pierce s Disease insect vectors from Arizona vineyards.</title>
        <authorList>
            <person name="Tassone E.E."/>
        </authorList>
    </citation>
    <scope>NUCLEOTIDE SEQUENCE</scope>
</reference>
<dbReference type="EMBL" id="GEDC01029564">
    <property type="protein sequence ID" value="JAS07734.1"/>
    <property type="molecule type" value="Transcribed_RNA"/>
</dbReference>
<protein>
    <recommendedName>
        <fullName evidence="8">BHLH domain-containing protein</fullName>
    </recommendedName>
</protein>
<dbReference type="Pfam" id="PF12533">
    <property type="entry name" value="Neuro_bHLH"/>
    <property type="match status" value="1"/>
</dbReference>
<evidence type="ECO:0000256" key="2">
    <source>
        <dbReference type="ARBA" id="ARBA00022782"/>
    </source>
</evidence>
<keyword evidence="7" id="KW-0539">Nucleus</keyword>
<evidence type="ECO:0000256" key="4">
    <source>
        <dbReference type="ARBA" id="ARBA00023015"/>
    </source>
</evidence>
<keyword evidence="6" id="KW-0804">Transcription</keyword>
<keyword evidence="4" id="KW-0805">Transcription regulation</keyword>
<organism evidence="9">
    <name type="scientific">Clastoptera arizonana</name>
    <name type="common">Arizona spittle bug</name>
    <dbReference type="NCBI Taxonomy" id="38151"/>
    <lineage>
        <taxon>Eukaryota</taxon>
        <taxon>Metazoa</taxon>
        <taxon>Ecdysozoa</taxon>
        <taxon>Arthropoda</taxon>
        <taxon>Hexapoda</taxon>
        <taxon>Insecta</taxon>
        <taxon>Pterygota</taxon>
        <taxon>Neoptera</taxon>
        <taxon>Paraneoptera</taxon>
        <taxon>Hemiptera</taxon>
        <taxon>Auchenorrhyncha</taxon>
        <taxon>Cercopoidea</taxon>
        <taxon>Clastopteridae</taxon>
        <taxon>Clastoptera</taxon>
    </lineage>
</organism>
<accession>A0A1B6C2Z4</accession>
<evidence type="ECO:0000313" key="9">
    <source>
        <dbReference type="EMBL" id="JAS07734.1"/>
    </source>
</evidence>
<evidence type="ECO:0000256" key="1">
    <source>
        <dbReference type="ARBA" id="ARBA00022473"/>
    </source>
</evidence>
<dbReference type="GO" id="GO:0045944">
    <property type="term" value="P:positive regulation of transcription by RNA polymerase II"/>
    <property type="evidence" value="ECO:0007669"/>
    <property type="project" value="TreeGrafter"/>
</dbReference>
<dbReference type="PANTHER" id="PTHR19290:SF134">
    <property type="entry name" value="NEUROGENIC DIFFERENTIATION FACTOR 1"/>
    <property type="match status" value="1"/>
</dbReference>
<dbReference type="GO" id="GO:0000981">
    <property type="term" value="F:DNA-binding transcription factor activity, RNA polymerase II-specific"/>
    <property type="evidence" value="ECO:0007669"/>
    <property type="project" value="TreeGrafter"/>
</dbReference>
<keyword evidence="5" id="KW-0238">DNA-binding</keyword>
<feature type="non-terminal residue" evidence="9">
    <location>
        <position position="1"/>
    </location>
</feature>
<dbReference type="InterPro" id="IPR036638">
    <property type="entry name" value="HLH_DNA-bd_sf"/>
</dbReference>
<dbReference type="AlphaFoldDB" id="A0A1B6C2Z4"/>
<dbReference type="InterPro" id="IPR011598">
    <property type="entry name" value="bHLH_dom"/>
</dbReference>
<evidence type="ECO:0000256" key="7">
    <source>
        <dbReference type="ARBA" id="ARBA00023242"/>
    </source>
</evidence>
<evidence type="ECO:0000256" key="3">
    <source>
        <dbReference type="ARBA" id="ARBA00022902"/>
    </source>
</evidence>
<dbReference type="GO" id="GO:0070888">
    <property type="term" value="F:E-box binding"/>
    <property type="evidence" value="ECO:0007669"/>
    <property type="project" value="TreeGrafter"/>
</dbReference>
<dbReference type="InterPro" id="IPR022575">
    <property type="entry name" value="NeuroD_DUF"/>
</dbReference>
<keyword evidence="3" id="KW-0524">Neurogenesis</keyword>
<dbReference type="GO" id="GO:0005634">
    <property type="term" value="C:nucleus"/>
    <property type="evidence" value="ECO:0007669"/>
    <property type="project" value="TreeGrafter"/>
</dbReference>
<dbReference type="GO" id="GO:0007423">
    <property type="term" value="P:sensory organ development"/>
    <property type="evidence" value="ECO:0007669"/>
    <property type="project" value="TreeGrafter"/>
</dbReference>
<dbReference type="PROSITE" id="PS50888">
    <property type="entry name" value="BHLH"/>
    <property type="match status" value="1"/>
</dbReference>
<evidence type="ECO:0000259" key="8">
    <source>
        <dbReference type="PROSITE" id="PS50888"/>
    </source>
</evidence>
<feature type="non-terminal residue" evidence="9">
    <location>
        <position position="119"/>
    </location>
</feature>
<sequence>DRLRLSLPIDLCLYQNNNIEQKLSKIETLRLAINYISTLQNIMKHGQLLDLQSYWRSLSRGLSQPTSHLLATSMHLHQQNKVTDNLSQEAVDKFSWLNSCERKQKPLQTLKERHFAWVK</sequence>
<dbReference type="Pfam" id="PF00010">
    <property type="entry name" value="HLH"/>
    <property type="match status" value="1"/>
</dbReference>
<proteinExistence type="predicted"/>